<dbReference type="OrthoDB" id="6120981at2"/>
<name>A0A5C8ZKS6_9GAMM</name>
<evidence type="ECO:0000313" key="1">
    <source>
        <dbReference type="EMBL" id="TXS89176.1"/>
    </source>
</evidence>
<comment type="caution">
    <text evidence="1">The sequence shown here is derived from an EMBL/GenBank/DDBJ whole genome shotgun (WGS) entry which is preliminary data.</text>
</comment>
<dbReference type="EMBL" id="VRYZ01000010">
    <property type="protein sequence ID" value="TXS89176.1"/>
    <property type="molecule type" value="Genomic_DNA"/>
</dbReference>
<sequence>MAGRVWPSISTHTIRSHTMRSLYIALLLLPLAACSWVDLTKEGKTVTQVSKVPTSCKRLGSTTSATRSTLASIERDSEKVGVELSTLARNAAARMGGDTITAESGINDKGEQVFGVYRCGQ</sequence>
<gene>
    <name evidence="1" type="ORF">FVW59_18815</name>
</gene>
<keyword evidence="2" id="KW-1185">Reference proteome</keyword>
<proteinExistence type="predicted"/>
<accession>A0A5C8ZKS6</accession>
<dbReference type="Pfam" id="PF13698">
    <property type="entry name" value="DUF4156"/>
    <property type="match status" value="1"/>
</dbReference>
<dbReference type="Proteomes" id="UP000321933">
    <property type="component" value="Unassembled WGS sequence"/>
</dbReference>
<evidence type="ECO:0000313" key="2">
    <source>
        <dbReference type="Proteomes" id="UP000321933"/>
    </source>
</evidence>
<dbReference type="AlphaFoldDB" id="A0A5C8ZKS6"/>
<dbReference type="InterPro" id="IPR025294">
    <property type="entry name" value="DUF4156"/>
</dbReference>
<reference evidence="1 2" key="1">
    <citation type="submission" date="2019-08" db="EMBL/GenBank/DDBJ databases">
        <title>Parahaliea maris sp. nov., isolated from the surface seawater.</title>
        <authorList>
            <person name="Liu Y."/>
        </authorList>
    </citation>
    <scope>NUCLEOTIDE SEQUENCE [LARGE SCALE GENOMIC DNA]</scope>
    <source>
        <strain evidence="1 2">S2-26</strain>
    </source>
</reference>
<organism evidence="1 2">
    <name type="scientific">Parahaliea aestuarii</name>
    <dbReference type="NCBI Taxonomy" id="1852021"/>
    <lineage>
        <taxon>Bacteria</taxon>
        <taxon>Pseudomonadati</taxon>
        <taxon>Pseudomonadota</taxon>
        <taxon>Gammaproteobacteria</taxon>
        <taxon>Cellvibrionales</taxon>
        <taxon>Halieaceae</taxon>
        <taxon>Parahaliea</taxon>
    </lineage>
</organism>
<protein>
    <submittedName>
        <fullName evidence="1">DUF4156 domain-containing protein</fullName>
    </submittedName>
</protein>